<feature type="region of interest" description="Disordered" evidence="4">
    <location>
        <begin position="96"/>
        <end position="181"/>
    </location>
</feature>
<feature type="compositionally biased region" description="Basic and acidic residues" evidence="4">
    <location>
        <begin position="195"/>
        <end position="205"/>
    </location>
</feature>
<feature type="compositionally biased region" description="Polar residues" evidence="4">
    <location>
        <begin position="167"/>
        <end position="181"/>
    </location>
</feature>
<dbReference type="GO" id="GO:0016887">
    <property type="term" value="F:ATP hydrolysis activity"/>
    <property type="evidence" value="ECO:0007669"/>
    <property type="project" value="TreeGrafter"/>
</dbReference>
<feature type="non-terminal residue" evidence="5">
    <location>
        <position position="437"/>
    </location>
</feature>
<keyword evidence="2" id="KW-0547">Nucleotide-binding</keyword>
<dbReference type="PANTHER" id="PTHR23069:SF5">
    <property type="entry name" value="ATPASE FAMILY AAA DOMAIN-CONTAINING PROTEIN 2B"/>
    <property type="match status" value="1"/>
</dbReference>
<reference evidence="5 6" key="1">
    <citation type="journal article" date="2013" name="Proc. Natl. Acad. Sci. U.S.A.">
        <title>The king cobra genome reveals dynamic gene evolution and adaptation in the snake venom system.</title>
        <authorList>
            <person name="Vonk F.J."/>
            <person name="Casewell N.R."/>
            <person name="Henkel C.V."/>
            <person name="Heimberg A.M."/>
            <person name="Jansen H.J."/>
            <person name="McCleary R.J."/>
            <person name="Kerkkamp H.M."/>
            <person name="Vos R.A."/>
            <person name="Guerreiro I."/>
            <person name="Calvete J.J."/>
            <person name="Wuster W."/>
            <person name="Woods A.E."/>
            <person name="Logan J.M."/>
            <person name="Harrison R.A."/>
            <person name="Castoe T.A."/>
            <person name="de Koning A.P."/>
            <person name="Pollock D.D."/>
            <person name="Yandell M."/>
            <person name="Calderon D."/>
            <person name="Renjifo C."/>
            <person name="Currier R.B."/>
            <person name="Salgado D."/>
            <person name="Pla D."/>
            <person name="Sanz L."/>
            <person name="Hyder A.S."/>
            <person name="Ribeiro J.M."/>
            <person name="Arntzen J.W."/>
            <person name="van den Thillart G.E."/>
            <person name="Boetzer M."/>
            <person name="Pirovano W."/>
            <person name="Dirks R.P."/>
            <person name="Spaink H.P."/>
            <person name="Duboule D."/>
            <person name="McGlinn E."/>
            <person name="Kini R.M."/>
            <person name="Richardson M.K."/>
        </authorList>
    </citation>
    <scope>NUCLEOTIDE SEQUENCE</scope>
    <source>
        <tissue evidence="5">Blood</tissue>
    </source>
</reference>
<feature type="compositionally biased region" description="Acidic residues" evidence="4">
    <location>
        <begin position="126"/>
        <end position="135"/>
    </location>
</feature>
<feature type="compositionally biased region" description="Basic and acidic residues" evidence="4">
    <location>
        <begin position="276"/>
        <end position="298"/>
    </location>
</feature>
<dbReference type="GO" id="GO:0005634">
    <property type="term" value="C:nucleus"/>
    <property type="evidence" value="ECO:0007669"/>
    <property type="project" value="TreeGrafter"/>
</dbReference>
<evidence type="ECO:0000256" key="4">
    <source>
        <dbReference type="SAM" id="MobiDB-lite"/>
    </source>
</evidence>
<evidence type="ECO:0000313" key="5">
    <source>
        <dbReference type="EMBL" id="ETE72449.1"/>
    </source>
</evidence>
<name>V8PD21_OPHHA</name>
<dbReference type="OrthoDB" id="5421at2759"/>
<sequence>MRNLKINKKCLCDKIIRHRACTLKDTAHAIIAAELDPEFNKMCEEIKEARKKRGLSVVAEQTNAYGSTVQKTENRAEEAFLNRQKNAMTVNNLKKDEDDAKFADDENQGDDNKLLENGELEGSIDCTEENGEETGDLSLTNDESSCDVMDIHGEQRLDNGTVGKENSIPSTEESSNESLVVNNKVMINVEGGSKEELGSQRDHLNGEASEGTPLPPCQYDKCEPSNVSLIVDMGTPKQVVTTDDHPPKKSEASNYSPEGEHVLQQSGSEISQCSNNEKKSPSTDMETKETESDKEGTLKNKKLRKIALTQVPEEQLDPVPPVVVDRVRLMNLLDLLVKKSDNLTVDQLERLYSLLNQCIYRHRKDYDKSQLVQNMLKWKEQLICLKHSCEHISPSCAGKGQKPVFKAGSEELWYKGIDFGDPNYENKFNLILSQNDK</sequence>
<keyword evidence="6" id="KW-1185">Reference proteome</keyword>
<dbReference type="GO" id="GO:0003682">
    <property type="term" value="F:chromatin binding"/>
    <property type="evidence" value="ECO:0007669"/>
    <property type="project" value="TreeGrafter"/>
</dbReference>
<dbReference type="GO" id="GO:0045815">
    <property type="term" value="P:transcription initiation-coupled chromatin remodeling"/>
    <property type="evidence" value="ECO:0007669"/>
    <property type="project" value="TreeGrafter"/>
</dbReference>
<proteinExistence type="inferred from homology"/>
<evidence type="ECO:0000256" key="3">
    <source>
        <dbReference type="ARBA" id="ARBA00022840"/>
    </source>
</evidence>
<dbReference type="Proteomes" id="UP000018936">
    <property type="component" value="Unassembled WGS sequence"/>
</dbReference>
<feature type="compositionally biased region" description="Polar residues" evidence="4">
    <location>
        <begin position="263"/>
        <end position="275"/>
    </location>
</feature>
<comment type="caution">
    <text evidence="5">The sequence shown here is derived from an EMBL/GenBank/DDBJ whole genome shotgun (WGS) entry which is preliminary data.</text>
</comment>
<evidence type="ECO:0000256" key="1">
    <source>
        <dbReference type="ARBA" id="ARBA00006914"/>
    </source>
</evidence>
<dbReference type="GO" id="GO:0006334">
    <property type="term" value="P:nucleosome assembly"/>
    <property type="evidence" value="ECO:0007669"/>
    <property type="project" value="TreeGrafter"/>
</dbReference>
<feature type="compositionally biased region" description="Basic and acidic residues" evidence="4">
    <location>
        <begin position="242"/>
        <end position="251"/>
    </location>
</feature>
<dbReference type="GO" id="GO:0005524">
    <property type="term" value="F:ATP binding"/>
    <property type="evidence" value="ECO:0007669"/>
    <property type="project" value="UniProtKB-KW"/>
</dbReference>
<gene>
    <name evidence="5" type="primary">ATAD2B</name>
    <name evidence="5" type="ORF">L345_01732</name>
</gene>
<feature type="non-terminal residue" evidence="5">
    <location>
        <position position="1"/>
    </location>
</feature>
<comment type="similarity">
    <text evidence="1">Belongs to the AAA ATPase family.</text>
</comment>
<feature type="region of interest" description="Disordered" evidence="4">
    <location>
        <begin position="238"/>
        <end position="298"/>
    </location>
</feature>
<feature type="region of interest" description="Disordered" evidence="4">
    <location>
        <begin position="195"/>
        <end position="221"/>
    </location>
</feature>
<dbReference type="InterPro" id="IPR045199">
    <property type="entry name" value="ATAD2-like"/>
</dbReference>
<feature type="compositionally biased region" description="Basic and acidic residues" evidence="4">
    <location>
        <begin position="96"/>
        <end position="116"/>
    </location>
</feature>
<evidence type="ECO:0000256" key="2">
    <source>
        <dbReference type="ARBA" id="ARBA00022741"/>
    </source>
</evidence>
<protein>
    <submittedName>
        <fullName evidence="5">ATPase family AAA domain-containing protein 2B</fullName>
    </submittedName>
</protein>
<organism evidence="5 6">
    <name type="scientific">Ophiophagus hannah</name>
    <name type="common">King cobra</name>
    <name type="synonym">Naja hannah</name>
    <dbReference type="NCBI Taxonomy" id="8665"/>
    <lineage>
        <taxon>Eukaryota</taxon>
        <taxon>Metazoa</taxon>
        <taxon>Chordata</taxon>
        <taxon>Craniata</taxon>
        <taxon>Vertebrata</taxon>
        <taxon>Euteleostomi</taxon>
        <taxon>Lepidosauria</taxon>
        <taxon>Squamata</taxon>
        <taxon>Bifurcata</taxon>
        <taxon>Unidentata</taxon>
        <taxon>Episquamata</taxon>
        <taxon>Toxicofera</taxon>
        <taxon>Serpentes</taxon>
        <taxon>Colubroidea</taxon>
        <taxon>Elapidae</taxon>
        <taxon>Elapinae</taxon>
        <taxon>Ophiophagus</taxon>
    </lineage>
</organism>
<dbReference type="AlphaFoldDB" id="V8PD21"/>
<keyword evidence="3" id="KW-0067">ATP-binding</keyword>
<dbReference type="GO" id="GO:0042393">
    <property type="term" value="F:histone binding"/>
    <property type="evidence" value="ECO:0007669"/>
    <property type="project" value="TreeGrafter"/>
</dbReference>
<dbReference type="EMBL" id="AZIM01000223">
    <property type="protein sequence ID" value="ETE72449.1"/>
    <property type="molecule type" value="Genomic_DNA"/>
</dbReference>
<dbReference type="GO" id="GO:0006337">
    <property type="term" value="P:nucleosome disassembly"/>
    <property type="evidence" value="ECO:0007669"/>
    <property type="project" value="TreeGrafter"/>
</dbReference>
<dbReference type="PANTHER" id="PTHR23069">
    <property type="entry name" value="AAA DOMAIN-CONTAINING"/>
    <property type="match status" value="1"/>
</dbReference>
<evidence type="ECO:0000313" key="6">
    <source>
        <dbReference type="Proteomes" id="UP000018936"/>
    </source>
</evidence>
<accession>V8PD21</accession>